<dbReference type="OrthoDB" id="9817613at2"/>
<dbReference type="Proteomes" id="UP000176294">
    <property type="component" value="Unassembled WGS sequence"/>
</dbReference>
<dbReference type="RefSeq" id="WP_070731031.1">
    <property type="nucleotide sequence ID" value="NZ_MDZB01000175.1"/>
</dbReference>
<keyword evidence="2" id="KW-1185">Reference proteome</keyword>
<dbReference type="STRING" id="1908237.BEN47_06185"/>
<protein>
    <submittedName>
        <fullName evidence="1">Uncharacterized protein</fullName>
    </submittedName>
</protein>
<dbReference type="AlphaFoldDB" id="A0A1G1SQE8"/>
<gene>
    <name evidence="1" type="ORF">BEN47_06185</name>
</gene>
<comment type="caution">
    <text evidence="1">The sequence shown here is derived from an EMBL/GenBank/DDBJ whole genome shotgun (WGS) entry which is preliminary data.</text>
</comment>
<reference evidence="1 2" key="1">
    <citation type="submission" date="2016-08" db="EMBL/GenBank/DDBJ databases">
        <title>Hymenobacter coccineus sp. nov., Hymenobacter lapidarius sp. nov. and Hymenobacter glacialis sp. nov., isolated from Antarctic soil.</title>
        <authorList>
            <person name="Sedlacek I."/>
            <person name="Kralova S."/>
            <person name="Kyrova K."/>
            <person name="Maslanova I."/>
            <person name="Stankova E."/>
            <person name="Vrbovska V."/>
            <person name="Nemec M."/>
            <person name="Bartak M."/>
            <person name="Svec P."/>
            <person name="Busse H.-J."/>
            <person name="Pantucek R."/>
        </authorList>
    </citation>
    <scope>NUCLEOTIDE SEQUENCE [LARGE SCALE GENOMIC DNA]</scope>
    <source>
        <strain evidence="1 2">CCM 8643</strain>
    </source>
</reference>
<organism evidence="1 2">
    <name type="scientific">Hymenobacter lapidarius</name>
    <dbReference type="NCBI Taxonomy" id="1908237"/>
    <lineage>
        <taxon>Bacteria</taxon>
        <taxon>Pseudomonadati</taxon>
        <taxon>Bacteroidota</taxon>
        <taxon>Cytophagia</taxon>
        <taxon>Cytophagales</taxon>
        <taxon>Hymenobacteraceae</taxon>
        <taxon>Hymenobacter</taxon>
    </lineage>
</organism>
<evidence type="ECO:0000313" key="2">
    <source>
        <dbReference type="Proteomes" id="UP000176294"/>
    </source>
</evidence>
<proteinExistence type="predicted"/>
<evidence type="ECO:0000313" key="1">
    <source>
        <dbReference type="EMBL" id="OGX80843.1"/>
    </source>
</evidence>
<accession>A0A1G1SQE8</accession>
<name>A0A1G1SQE8_9BACT</name>
<sequence length="725" mass="78474">MPLPLPAVDNALARFFLVIAGQRVEAQVGGEGRISREPGGDGSTRAFYFRDKLSQVQFSGEAYAYLLGIENSNARCQRIGLLVETRAHAGAPWLLEWEGVFICTDVSWDPDNCTATVTAAPNDAYRRLLDSYDAEYNILRTPGTRTPVTAELAQLAGQLRLESLRIDSAEEADFLGTDGWTGFLRDTSWISGRGLQKGTYSRMVLLFRYRLPAVAMVPDTTTVGDFVPVDKSDAGWVPLLDSRNDARNPPTIDYVKGAEIAGFKPYKIGTYNDWLDPTNVTSGGQPRSNKRYGDQLLLLPCFNSPADYGFSNADYLKITGTGSGQSLGGAFNAEADGGQCLNVRRHVKQGDGEPANSRSLWWRFGQFKFARAFRLRDAVYELLRATIYGPARADGTFAPPAPALLALLPPNADALSVFLSAPTNPATGQTGNANEVPRLLLSAGSDVKRYGSSEAATRVLISLKQLLADLKALYKIDWFIDPLTGWFRIEDLSYVEAQREAGAVLDLTALSGAVLPRAYSYRTPDLPRYEELTVANAQTEDLPGHTYFAKAALDYGPDGCSIGREGQNRRSSASARLTGDVTAGVLFGDAIPDNALFLLAPDAAGTLSDANRLVAVSSLLARYHRRGMVGPGAVLPGGVPVTAQSVRPQREQPAQTAPLGTLRALPATARLTTLLGREGEAAKAELNLKTGVVTITAWLTVPDSYTPLPTIRSRQFDESFSDSFR</sequence>
<dbReference type="EMBL" id="MDZB01000175">
    <property type="protein sequence ID" value="OGX80843.1"/>
    <property type="molecule type" value="Genomic_DNA"/>
</dbReference>